<dbReference type="Pfam" id="PF00023">
    <property type="entry name" value="Ank"/>
    <property type="match status" value="3"/>
</dbReference>
<dbReference type="InterPro" id="IPR036770">
    <property type="entry name" value="Ankyrin_rpt-contain_sf"/>
</dbReference>
<keyword evidence="1" id="KW-0677">Repeat</keyword>
<evidence type="ECO:0000313" key="6">
    <source>
        <dbReference type="Proteomes" id="UP000494214"/>
    </source>
</evidence>
<keyword evidence="2 3" id="KW-0040">ANK repeat</keyword>
<dbReference type="PROSITE" id="PS50088">
    <property type="entry name" value="ANK_REPEAT"/>
    <property type="match status" value="4"/>
</dbReference>
<evidence type="ECO:0000256" key="4">
    <source>
        <dbReference type="SAM" id="SignalP"/>
    </source>
</evidence>
<dbReference type="RefSeq" id="WP_175123478.1">
    <property type="nucleotide sequence ID" value="NZ_CADIJM010000004.1"/>
</dbReference>
<feature type="repeat" description="ANK" evidence="3">
    <location>
        <begin position="590"/>
        <end position="622"/>
    </location>
</feature>
<feature type="signal peptide" evidence="4">
    <location>
        <begin position="1"/>
        <end position="29"/>
    </location>
</feature>
<proteinExistence type="predicted"/>
<protein>
    <submittedName>
        <fullName evidence="5">Uncharacterized protein</fullName>
    </submittedName>
</protein>
<dbReference type="InterPro" id="IPR002110">
    <property type="entry name" value="Ankyrin_rpt"/>
</dbReference>
<evidence type="ECO:0000256" key="2">
    <source>
        <dbReference type="ARBA" id="ARBA00023043"/>
    </source>
</evidence>
<keyword evidence="4" id="KW-0732">Signal</keyword>
<organism evidence="5 6">
    <name type="scientific">Achromobacter animicus</name>
    <dbReference type="NCBI Taxonomy" id="1389935"/>
    <lineage>
        <taxon>Bacteria</taxon>
        <taxon>Pseudomonadati</taxon>
        <taxon>Pseudomonadota</taxon>
        <taxon>Betaproteobacteria</taxon>
        <taxon>Burkholderiales</taxon>
        <taxon>Alcaligenaceae</taxon>
        <taxon>Achromobacter</taxon>
    </lineage>
</organism>
<dbReference type="PANTHER" id="PTHR24198">
    <property type="entry name" value="ANKYRIN REPEAT AND PROTEIN KINASE DOMAIN-CONTAINING PROTEIN"/>
    <property type="match status" value="1"/>
</dbReference>
<feature type="repeat" description="ANK" evidence="3">
    <location>
        <begin position="168"/>
        <end position="200"/>
    </location>
</feature>
<dbReference type="Proteomes" id="UP000494214">
    <property type="component" value="Unassembled WGS sequence"/>
</dbReference>
<reference evidence="5 6" key="1">
    <citation type="submission" date="2020-04" db="EMBL/GenBank/DDBJ databases">
        <authorList>
            <person name="De Canck E."/>
        </authorList>
    </citation>
    <scope>NUCLEOTIDE SEQUENCE [LARGE SCALE GENOMIC DNA]</scope>
    <source>
        <strain evidence="5 6">LMG 26690</strain>
    </source>
</reference>
<dbReference type="EMBL" id="CADIJM010000004">
    <property type="protein sequence ID" value="CAB3700648.1"/>
    <property type="molecule type" value="Genomic_DNA"/>
</dbReference>
<feature type="repeat" description="ANK" evidence="3">
    <location>
        <begin position="772"/>
        <end position="804"/>
    </location>
</feature>
<keyword evidence="6" id="KW-1185">Reference proteome</keyword>
<dbReference type="SMART" id="SM00248">
    <property type="entry name" value="ANK"/>
    <property type="match status" value="10"/>
</dbReference>
<feature type="repeat" description="ANK" evidence="3">
    <location>
        <begin position="427"/>
        <end position="459"/>
    </location>
</feature>
<accession>A0A6S7B6U9</accession>
<gene>
    <name evidence="5" type="ORF">LMG26690_02611</name>
</gene>
<name>A0A6S7B6U9_9BURK</name>
<dbReference type="SUPFAM" id="SSF48403">
    <property type="entry name" value="Ankyrin repeat"/>
    <property type="match status" value="2"/>
</dbReference>
<evidence type="ECO:0000313" key="5">
    <source>
        <dbReference type="EMBL" id="CAB3700648.1"/>
    </source>
</evidence>
<dbReference type="Gene3D" id="1.25.40.20">
    <property type="entry name" value="Ankyrin repeat-containing domain"/>
    <property type="match status" value="4"/>
</dbReference>
<sequence>MFHDRNLKWAATGLAAAIWATGVGSVAYAENAAVSPAAASATAPSVTPPSAAAADCNCTSPYREYKSADTPETEALFTAAGRNDEAAFLGALAQVERPGDYARDGVPLLHALVMTPRDLRSQYVYWDMTPEDAARLRQAHEAGLPARARMLAALLATKPDLNDITYESRRPPLHLALLYGTPAIMEALLAAGANPDQRGDQNNTPLEFLLHRDFEFAVRQTYLPRLVDRKSLTRMVVALFGAGASRPYAALDADTAASSVLKDGQGKTRPAADFLAWLPLVELTEGAEALRALAATGSRPAYEEELTALAFAAYEGDAQAVSYLMEVGPRTIPATAYGETGDRDVWLDAAQAAVEGGHPAIAEQLLRAGMPFAQRGPQVGSGGLIFAKPQMGNRPILNLAAQRGDTQTVQRLLALGAPVDGDPAEPHGNTPLADAVEAGNSGVVKALLAGGADPGLRREGYDRRSALEVAVRAGDTALLRTLLAAMKPDALHAALQNAADSPVAQLLRQPGGQGAAVLRMFADAGFDMKTLDASAIRQALESRDTALALMLIEAGVPVNPYVDPAVKTADKAAGDGAGRDAWPLSLDDPRGTPPLLLAATSGQVAVVDALLAKGADPAAIAPDGESALYWLIGRQDTAMLDRLLRAGARLDDPRLPVAPNPYALLNAAVASSDMETVRRVSALNRQPVAQACMPDNGEFVLIDKPGYFAALHAAGFTGQPSSCARDGRTLPDRIVSMLLHSRELVTARHDTVVQVLRLLKASGTDLDAPLPDGDTPLNAAIRLGRRDLAQALLDAGASPDAGDGSGRGPAWIALETGQPAMLVLLAQHHARFDAAVAPPGQSFRTALACQSDPAFARVLQDAGITLQADCAPPPAQGRRVGSKAASKSSEAMRIPGHYYLRGVREVGSELLLLEDGSFEYFLSYGAVDINARGVWRSDGKQVFLDTPPLRPYSAIANVRADTRPAEAGMLTVRVYHRGRPVNIDVAVSSADQDYGGGPRQSEGADGVSVPIAAGALKALAVFVPAPSGGRWHEVDVSRIDAATRAVRIDVDVPDDAASAPLHKVLAMDKDGALVETGSGQELRYVK</sequence>
<dbReference type="PANTHER" id="PTHR24198:SF165">
    <property type="entry name" value="ANKYRIN REPEAT-CONTAINING PROTEIN-RELATED"/>
    <property type="match status" value="1"/>
</dbReference>
<feature type="chain" id="PRO_5028813340" evidence="4">
    <location>
        <begin position="30"/>
        <end position="1086"/>
    </location>
</feature>
<dbReference type="Pfam" id="PF12796">
    <property type="entry name" value="Ank_2"/>
    <property type="match status" value="1"/>
</dbReference>
<dbReference type="AlphaFoldDB" id="A0A6S7B6U9"/>
<dbReference type="PROSITE" id="PS50297">
    <property type="entry name" value="ANK_REP_REGION"/>
    <property type="match status" value="4"/>
</dbReference>
<evidence type="ECO:0000256" key="1">
    <source>
        <dbReference type="ARBA" id="ARBA00022737"/>
    </source>
</evidence>
<evidence type="ECO:0000256" key="3">
    <source>
        <dbReference type="PROSITE-ProRule" id="PRU00023"/>
    </source>
</evidence>